<feature type="region of interest" description="Disordered" evidence="10">
    <location>
        <begin position="22"/>
        <end position="43"/>
    </location>
</feature>
<name>A0A8K0ITB7_COCNU</name>
<dbReference type="CDD" id="cd02440">
    <property type="entry name" value="AdoMet_MTases"/>
    <property type="match status" value="1"/>
</dbReference>
<dbReference type="EMBL" id="CM017884">
    <property type="protein sequence ID" value="KAG1366755.1"/>
    <property type="molecule type" value="Genomic_DNA"/>
</dbReference>
<dbReference type="SUPFAM" id="SSF53335">
    <property type="entry name" value="S-adenosyl-L-methionine-dependent methyltransferases"/>
    <property type="match status" value="1"/>
</dbReference>
<keyword evidence="6 9" id="KW-0694">RNA-binding</keyword>
<gene>
    <name evidence="11" type="ORF">COCNU_13G005450</name>
</gene>
<keyword evidence="5 9" id="KW-0819">tRNA processing</keyword>
<dbReference type="Pfam" id="PF02005">
    <property type="entry name" value="TRM"/>
    <property type="match status" value="1"/>
</dbReference>
<dbReference type="EC" id="2.1.1.216" evidence="7 9"/>
<evidence type="ECO:0000256" key="2">
    <source>
        <dbReference type="ARBA" id="ARBA00022603"/>
    </source>
</evidence>
<keyword evidence="12" id="KW-1185">Reference proteome</keyword>
<keyword evidence="1 9" id="KW-0820">tRNA-binding</keyword>
<sequence>MRFLIGTALRLRRIPSNWNLSLSSSASRRGSHHLEQSPSRFDMGDAGEKLEELITEMSIAVLRTFISKCKEEHATKFSMKAHVESKMPEGSPPRPILEESSVFQDEEPNEDCEMKLNQTLDEMETISRESHKTIASKEMEEFKASRVLEALAASGLRSVRYACEVDGLGQIVALDCDKVSIEACKFNGSVASSKVEAHLADARVYMLTHPKEFDVVDLDPYGSPSVFLDSAVQTVADGGLLMCTATDLAVLCRGNASVCYSNSASEMKNTPLKLSYVYQCVGCDSFHLQSLGRASIKNNSVKLGFGPVVPQECSNCGKKFNMGGPIWSARMHDQEWVASMLANVEGMKDRYPAFQKISAVLTTVLEANFAQAIAPSWKSQAEKVRRFVLNPKRNWGPKIRGGWQIKSKHASTLGQKSANGLVSHKKNK</sequence>
<evidence type="ECO:0000256" key="8">
    <source>
        <dbReference type="ARBA" id="ARBA00051897"/>
    </source>
</evidence>
<proteinExistence type="inferred from homology"/>
<dbReference type="GO" id="GO:0000049">
    <property type="term" value="F:tRNA binding"/>
    <property type="evidence" value="ECO:0007669"/>
    <property type="project" value="UniProtKB-UniRule"/>
</dbReference>
<dbReference type="PANTHER" id="PTHR10631:SF3">
    <property type="entry name" value="TRNA (GUANINE(26)-N(2))-DIMETHYLTRANSFERASE"/>
    <property type="match status" value="1"/>
</dbReference>
<evidence type="ECO:0000256" key="6">
    <source>
        <dbReference type="ARBA" id="ARBA00022884"/>
    </source>
</evidence>
<comment type="caution">
    <text evidence="11">The sequence shown here is derived from an EMBL/GenBank/DDBJ whole genome shotgun (WGS) entry which is preliminary data.</text>
</comment>
<comment type="similarity">
    <text evidence="9">Belongs to the class I-like SAM-binding methyltransferase superfamily. Trm1 family.</text>
</comment>
<dbReference type="PANTHER" id="PTHR10631">
    <property type="entry name" value="N 2 ,N 2 -DIMETHYLGUANOSINE TRNA METHYLTRANSFERASE"/>
    <property type="match status" value="1"/>
</dbReference>
<keyword evidence="3 9" id="KW-0808">Transferase</keyword>
<dbReference type="GO" id="GO:0160104">
    <property type="term" value="F:tRNA (guanine(26)-N2)-dimethyltransferase activity"/>
    <property type="evidence" value="ECO:0007669"/>
    <property type="project" value="UniProtKB-UniRule"/>
</dbReference>
<dbReference type="Proteomes" id="UP000797356">
    <property type="component" value="Chromosome 13"/>
</dbReference>
<dbReference type="InterPro" id="IPR002905">
    <property type="entry name" value="Trm1"/>
</dbReference>
<dbReference type="PROSITE" id="PS51626">
    <property type="entry name" value="SAM_MT_TRM1"/>
    <property type="match status" value="1"/>
</dbReference>
<dbReference type="InterPro" id="IPR029063">
    <property type="entry name" value="SAM-dependent_MTases_sf"/>
</dbReference>
<organism evidence="11 12">
    <name type="scientific">Cocos nucifera</name>
    <name type="common">Coconut palm</name>
    <dbReference type="NCBI Taxonomy" id="13894"/>
    <lineage>
        <taxon>Eukaryota</taxon>
        <taxon>Viridiplantae</taxon>
        <taxon>Streptophyta</taxon>
        <taxon>Embryophyta</taxon>
        <taxon>Tracheophyta</taxon>
        <taxon>Spermatophyta</taxon>
        <taxon>Magnoliopsida</taxon>
        <taxon>Liliopsida</taxon>
        <taxon>Arecaceae</taxon>
        <taxon>Arecoideae</taxon>
        <taxon>Cocoseae</taxon>
        <taxon>Attaleinae</taxon>
        <taxon>Cocos</taxon>
    </lineage>
</organism>
<feature type="compositionally biased region" description="Polar residues" evidence="10">
    <location>
        <begin position="410"/>
        <end position="420"/>
    </location>
</feature>
<keyword evidence="4 9" id="KW-0949">S-adenosyl-L-methionine</keyword>
<evidence type="ECO:0000256" key="7">
    <source>
        <dbReference type="ARBA" id="ARBA00039099"/>
    </source>
</evidence>
<evidence type="ECO:0000256" key="10">
    <source>
        <dbReference type="SAM" id="MobiDB-lite"/>
    </source>
</evidence>
<dbReference type="GO" id="GO:0005634">
    <property type="term" value="C:nucleus"/>
    <property type="evidence" value="ECO:0007669"/>
    <property type="project" value="TreeGrafter"/>
</dbReference>
<dbReference type="AlphaFoldDB" id="A0A8K0ITB7"/>
<evidence type="ECO:0000256" key="9">
    <source>
        <dbReference type="PROSITE-ProRule" id="PRU00958"/>
    </source>
</evidence>
<accession>A0A8K0ITB7</accession>
<keyword evidence="2 9" id="KW-0489">Methyltransferase</keyword>
<reference evidence="11" key="2">
    <citation type="submission" date="2019-07" db="EMBL/GenBank/DDBJ databases">
        <authorList>
            <person name="Yang Y."/>
            <person name="Bocs S."/>
            <person name="Baudouin L."/>
        </authorList>
    </citation>
    <scope>NUCLEOTIDE SEQUENCE</scope>
    <source>
        <tissue evidence="11">Spear leaf of Hainan Tall coconut</tissue>
    </source>
</reference>
<feature type="region of interest" description="Disordered" evidence="10">
    <location>
        <begin position="407"/>
        <end position="428"/>
    </location>
</feature>
<evidence type="ECO:0000256" key="3">
    <source>
        <dbReference type="ARBA" id="ARBA00022679"/>
    </source>
</evidence>
<evidence type="ECO:0000256" key="1">
    <source>
        <dbReference type="ARBA" id="ARBA00022555"/>
    </source>
</evidence>
<protein>
    <recommendedName>
        <fullName evidence="7 9">tRNA (guanine(26)-N(2))-dimethyltransferase</fullName>
        <ecNumber evidence="7 9">2.1.1.216</ecNumber>
    </recommendedName>
</protein>
<reference evidence="11" key="1">
    <citation type="journal article" date="2017" name="Gigascience">
        <title>The genome draft of coconut (Cocos nucifera).</title>
        <authorList>
            <person name="Xiao Y."/>
            <person name="Xu P."/>
            <person name="Fan H."/>
            <person name="Baudouin L."/>
            <person name="Xia W."/>
            <person name="Bocs S."/>
            <person name="Xu J."/>
            <person name="Li Q."/>
            <person name="Guo A."/>
            <person name="Zhou L."/>
            <person name="Li J."/>
            <person name="Wu Y."/>
            <person name="Ma Z."/>
            <person name="Armero A."/>
            <person name="Issali A.E."/>
            <person name="Liu N."/>
            <person name="Peng M."/>
            <person name="Yang Y."/>
        </authorList>
    </citation>
    <scope>NUCLEOTIDE SEQUENCE</scope>
    <source>
        <tissue evidence="11">Spear leaf of Hainan Tall coconut</tissue>
    </source>
</reference>
<dbReference type="GO" id="GO:0002940">
    <property type="term" value="P:tRNA N2-guanine methylation"/>
    <property type="evidence" value="ECO:0007669"/>
    <property type="project" value="TreeGrafter"/>
</dbReference>
<evidence type="ECO:0000256" key="5">
    <source>
        <dbReference type="ARBA" id="ARBA00022694"/>
    </source>
</evidence>
<dbReference type="OrthoDB" id="6349953at2759"/>
<evidence type="ECO:0000313" key="12">
    <source>
        <dbReference type="Proteomes" id="UP000797356"/>
    </source>
</evidence>
<evidence type="ECO:0000256" key="4">
    <source>
        <dbReference type="ARBA" id="ARBA00022691"/>
    </source>
</evidence>
<dbReference type="Gene3D" id="3.40.50.150">
    <property type="entry name" value="Vaccinia Virus protein VP39"/>
    <property type="match status" value="2"/>
</dbReference>
<comment type="catalytic activity">
    <reaction evidence="8 9">
        <text>guanosine(26) in tRNA + 2 S-adenosyl-L-methionine = N(2)-dimethylguanosine(26) in tRNA + 2 S-adenosyl-L-homocysteine + 2 H(+)</text>
        <dbReference type="Rhea" id="RHEA:43140"/>
        <dbReference type="Rhea" id="RHEA-COMP:10359"/>
        <dbReference type="Rhea" id="RHEA-COMP:10360"/>
        <dbReference type="ChEBI" id="CHEBI:15378"/>
        <dbReference type="ChEBI" id="CHEBI:57856"/>
        <dbReference type="ChEBI" id="CHEBI:59789"/>
        <dbReference type="ChEBI" id="CHEBI:74269"/>
        <dbReference type="ChEBI" id="CHEBI:74513"/>
        <dbReference type="EC" id="2.1.1.216"/>
    </reaction>
</comment>
<evidence type="ECO:0000313" key="11">
    <source>
        <dbReference type="EMBL" id="KAG1366755.1"/>
    </source>
</evidence>